<dbReference type="PANTHER" id="PTHR36174:SF1">
    <property type="entry name" value="LIPID II:GLYCINE GLYCYLTRANSFERASE"/>
    <property type="match status" value="1"/>
</dbReference>
<dbReference type="PROSITE" id="PS51191">
    <property type="entry name" value="FEMABX"/>
    <property type="match status" value="1"/>
</dbReference>
<proteinExistence type="inferred from homology"/>
<evidence type="ECO:0000313" key="8">
    <source>
        <dbReference type="EMBL" id="UXN71540.1"/>
    </source>
</evidence>
<evidence type="ECO:0000256" key="4">
    <source>
        <dbReference type="ARBA" id="ARBA00022984"/>
    </source>
</evidence>
<evidence type="ECO:0000256" key="6">
    <source>
        <dbReference type="ARBA" id="ARBA00023316"/>
    </source>
</evidence>
<dbReference type="SUPFAM" id="SSF55729">
    <property type="entry name" value="Acyl-CoA N-acyltransferases (Nat)"/>
    <property type="match status" value="1"/>
</dbReference>
<organism evidence="8 9">
    <name type="scientific">Devosia neptuniae</name>
    <dbReference type="NCBI Taxonomy" id="191302"/>
    <lineage>
        <taxon>Bacteria</taxon>
        <taxon>Pseudomonadati</taxon>
        <taxon>Pseudomonadota</taxon>
        <taxon>Alphaproteobacteria</taxon>
        <taxon>Hyphomicrobiales</taxon>
        <taxon>Devosiaceae</taxon>
        <taxon>Devosia</taxon>
    </lineage>
</organism>
<keyword evidence="3" id="KW-0133">Cell shape</keyword>
<protein>
    <submittedName>
        <fullName evidence="8">GNAT family N-acetyltransferase</fullName>
    </submittedName>
</protein>
<dbReference type="InterPro" id="IPR038740">
    <property type="entry name" value="BioF2-like_GNAT_dom"/>
</dbReference>
<evidence type="ECO:0000256" key="2">
    <source>
        <dbReference type="ARBA" id="ARBA00022679"/>
    </source>
</evidence>
<evidence type="ECO:0000259" key="7">
    <source>
        <dbReference type="Pfam" id="PF13480"/>
    </source>
</evidence>
<evidence type="ECO:0000313" key="9">
    <source>
        <dbReference type="Proteomes" id="UP001061862"/>
    </source>
</evidence>
<dbReference type="Pfam" id="PF13480">
    <property type="entry name" value="Acetyltransf_6"/>
    <property type="match status" value="1"/>
</dbReference>
<gene>
    <name evidence="8" type="ORF">N8A98_10315</name>
</gene>
<dbReference type="Gene3D" id="3.40.630.30">
    <property type="match status" value="1"/>
</dbReference>
<evidence type="ECO:0000256" key="3">
    <source>
        <dbReference type="ARBA" id="ARBA00022960"/>
    </source>
</evidence>
<evidence type="ECO:0000256" key="1">
    <source>
        <dbReference type="ARBA" id="ARBA00009943"/>
    </source>
</evidence>
<dbReference type="RefSeq" id="WP_262171139.1">
    <property type="nucleotide sequence ID" value="NZ_CP104965.1"/>
</dbReference>
<accession>A0ABY6CH25</accession>
<keyword evidence="6" id="KW-0961">Cell wall biogenesis/degradation</keyword>
<dbReference type="InterPro" id="IPR003447">
    <property type="entry name" value="FEMABX"/>
</dbReference>
<keyword evidence="9" id="KW-1185">Reference proteome</keyword>
<keyword evidence="5" id="KW-0012">Acyltransferase</keyword>
<evidence type="ECO:0000256" key="5">
    <source>
        <dbReference type="ARBA" id="ARBA00023315"/>
    </source>
</evidence>
<reference evidence="8 9" key="1">
    <citation type="submission" date="2022-09" db="EMBL/GenBank/DDBJ databases">
        <title>Interaction between co-microsymbionts with complementary sets of symbiotic genes in legume-rhizobium systems.</title>
        <authorList>
            <person name="Safronova V."/>
            <person name="Sazanova A."/>
            <person name="Afonin A."/>
            <person name="Chirak E."/>
        </authorList>
    </citation>
    <scope>NUCLEOTIDE SEQUENCE [LARGE SCALE GENOMIC DNA]</scope>
    <source>
        <strain evidence="8 9">A18/4-1</strain>
    </source>
</reference>
<dbReference type="PANTHER" id="PTHR36174">
    <property type="entry name" value="LIPID II:GLYCINE GLYCYLTRANSFERASE"/>
    <property type="match status" value="1"/>
</dbReference>
<dbReference type="InterPro" id="IPR016181">
    <property type="entry name" value="Acyl_CoA_acyltransferase"/>
</dbReference>
<comment type="similarity">
    <text evidence="1">Belongs to the FemABX family.</text>
</comment>
<keyword evidence="2" id="KW-0808">Transferase</keyword>
<dbReference type="EMBL" id="CP104965">
    <property type="protein sequence ID" value="UXN71540.1"/>
    <property type="molecule type" value="Genomic_DNA"/>
</dbReference>
<feature type="domain" description="BioF2-like acetyltransferase" evidence="7">
    <location>
        <begin position="180"/>
        <end position="312"/>
    </location>
</feature>
<sequence length="379" mass="41763">MTIQVSERAQPLAAKHNVPGGNQLSWEIVDGPAWDRILADFDGACQEQLYAFAHARWPSARHEPIVFSSAGEVVGGCLVMIQPLPLGLGAVAVTKWGPALKNASDPAAPKLYEAIIDALMAEYAGRRRMTLSVLPRVSPEPDNSEFTLLVEKGFSPGPSLRSPDRYLVDVRLSDAEQRKSVQQKWRNRLNKAERSGLVFERGGLAQKPEFDALFQAMLARKQYTDHSAYDTLPALLGHEVETLRPELFLVRHEGEAVAGAIVFKAGDTAVYLYGATNEKALPLSAGHFLQFNIIGWLRENTNARWYNLGGTDGAEGLHIFKSGLIGSTGAIRPFPPTANYAAHSMPRIIGNTAFWARDIVGRLKRGLEDWKDTRRKQPS</sequence>
<keyword evidence="4" id="KW-0573">Peptidoglycan synthesis</keyword>
<name>A0ABY6CH25_9HYPH</name>
<dbReference type="Proteomes" id="UP001061862">
    <property type="component" value="Chromosome"/>
</dbReference>
<dbReference type="InterPro" id="IPR050644">
    <property type="entry name" value="PG_Glycine_Bridge_Synth"/>
</dbReference>